<accession>A0A2B7Z3D0</accession>
<comment type="caution">
    <text evidence="1">The sequence shown here is derived from an EMBL/GenBank/DDBJ whole genome shotgun (WGS) entry which is preliminary data.</text>
</comment>
<organism evidence="1 2">
    <name type="scientific">[Emmonsia] crescens</name>
    <dbReference type="NCBI Taxonomy" id="73230"/>
    <lineage>
        <taxon>Eukaryota</taxon>
        <taxon>Fungi</taxon>
        <taxon>Dikarya</taxon>
        <taxon>Ascomycota</taxon>
        <taxon>Pezizomycotina</taxon>
        <taxon>Eurotiomycetes</taxon>
        <taxon>Eurotiomycetidae</taxon>
        <taxon>Onygenales</taxon>
        <taxon>Ajellomycetaceae</taxon>
        <taxon>Emergomyces</taxon>
    </lineage>
</organism>
<sequence>MDALYTCTEHEIVCMALDGVVEHLRAYHTQLIKRPGALGVQDSHGHMWYCFICDSDPFKDHRSYNSHTAMWAHLQHKHSSILDSIVRLNHELRPVGDELV</sequence>
<dbReference type="EMBL" id="PDND01000152">
    <property type="protein sequence ID" value="PGH30874.1"/>
    <property type="molecule type" value="Genomic_DNA"/>
</dbReference>
<evidence type="ECO:0000313" key="1">
    <source>
        <dbReference type="EMBL" id="PGH30874.1"/>
    </source>
</evidence>
<evidence type="ECO:0000313" key="2">
    <source>
        <dbReference type="Proteomes" id="UP000226031"/>
    </source>
</evidence>
<protein>
    <submittedName>
        <fullName evidence="1">Uncharacterized protein</fullName>
    </submittedName>
</protein>
<dbReference type="VEuPathDB" id="FungiDB:EMCG_08049"/>
<proteinExistence type="predicted"/>
<name>A0A2B7Z3D0_9EURO</name>
<dbReference type="Proteomes" id="UP000226031">
    <property type="component" value="Unassembled WGS sequence"/>
</dbReference>
<dbReference type="AlphaFoldDB" id="A0A2B7Z3D0"/>
<gene>
    <name evidence="1" type="ORF">GX50_06375</name>
</gene>
<keyword evidence="2" id="KW-1185">Reference proteome</keyword>
<reference evidence="1 2" key="1">
    <citation type="submission" date="2017-10" db="EMBL/GenBank/DDBJ databases">
        <title>Comparative genomics in systemic dimorphic fungi from Ajellomycetaceae.</title>
        <authorList>
            <person name="Munoz J.F."/>
            <person name="Mcewen J.G."/>
            <person name="Clay O.K."/>
            <person name="Cuomo C.A."/>
        </authorList>
    </citation>
    <scope>NUCLEOTIDE SEQUENCE [LARGE SCALE GENOMIC DNA]</scope>
    <source>
        <strain evidence="1 2">UAMH4076</strain>
    </source>
</reference>